<dbReference type="InterPro" id="IPR017517">
    <property type="entry name" value="Maleyloyr_isom"/>
</dbReference>
<comment type="caution">
    <text evidence="3">The sequence shown here is derived from an EMBL/GenBank/DDBJ whole genome shotgun (WGS) entry which is preliminary data.</text>
</comment>
<proteinExistence type="predicted"/>
<sequence length="256" mass="27606">MPPRTRRYDARKVRAALSAQWRALVEYAAKLDPERLAEPSSVAGWSVGTLVAHIAASVGAVLRCLDSSEPSTVEVGLADWARAMPGQAERIDLRTKELAAQGIDLREQIERAEAALDALGERPGTRVAAIPHGVWSMTDLMLSRVIEAVVHADDLDPGFPHDQQALAFATRALADLMADRAPGRSVELRVPPYAAVQCVEGPRHTRGTPPNVVETAPLTWIRLASGRLAWADAVAAGELHASGERSDLSPYLPLLR</sequence>
<dbReference type="PATRIC" id="fig|1469144.10.peg.247"/>
<dbReference type="OrthoDB" id="8481083at2"/>
<dbReference type="Proteomes" id="UP000070188">
    <property type="component" value="Unassembled WGS sequence"/>
</dbReference>
<dbReference type="Pfam" id="PF11716">
    <property type="entry name" value="MDMPI_N"/>
    <property type="match status" value="1"/>
</dbReference>
<name>A0A132MLC9_9ACTN</name>
<reference evidence="4" key="1">
    <citation type="submission" date="2015-04" db="EMBL/GenBank/DDBJ databases">
        <title>Physiological reanalysis, assessment of diazotrophy, and genome sequences of multiple isolates of Streptomyces thermoautotrophicus.</title>
        <authorList>
            <person name="MacKellar D.C."/>
            <person name="Lieber L."/>
            <person name="Norman J."/>
            <person name="Bolger A."/>
            <person name="Tobin C."/>
            <person name="Murray J.W."/>
            <person name="Chang R."/>
            <person name="Ford T."/>
            <person name="Nguyen P.Q."/>
            <person name="Woodward J."/>
            <person name="Permingeat H."/>
            <person name="Joshi N.S."/>
            <person name="Silver P.A."/>
            <person name="Usadel B."/>
            <person name="Rutherford A.W."/>
            <person name="Friesen M."/>
            <person name="Prell J."/>
        </authorList>
    </citation>
    <scope>NUCLEOTIDE SEQUENCE [LARGE SCALE GENOMIC DNA]</scope>
    <source>
        <strain evidence="4">H1</strain>
    </source>
</reference>
<protein>
    <recommendedName>
        <fullName evidence="5">Mycothiol-dependent maleylpyruvate isomerase metal-binding domain-containing protein</fullName>
    </recommendedName>
</protein>
<gene>
    <name evidence="3" type="ORF">LI90_172</name>
</gene>
<evidence type="ECO:0000313" key="4">
    <source>
        <dbReference type="Proteomes" id="UP000070188"/>
    </source>
</evidence>
<dbReference type="SUPFAM" id="SSF109854">
    <property type="entry name" value="DinB/YfiT-like putative metalloenzymes"/>
    <property type="match status" value="1"/>
</dbReference>
<feature type="domain" description="Mycothiol-dependent maleylpyruvate isomerase metal-binding" evidence="1">
    <location>
        <begin position="18"/>
        <end position="155"/>
    </location>
</feature>
<dbReference type="RefSeq" id="WP_066883337.1">
    <property type="nucleotide sequence ID" value="NZ_LAXD01000001.1"/>
</dbReference>
<evidence type="ECO:0000259" key="1">
    <source>
        <dbReference type="Pfam" id="PF11716"/>
    </source>
</evidence>
<accession>A0A132MLC9</accession>
<evidence type="ECO:0000259" key="2">
    <source>
        <dbReference type="Pfam" id="PF17844"/>
    </source>
</evidence>
<dbReference type="AlphaFoldDB" id="A0A132MLC9"/>
<dbReference type="InterPro" id="IPR034660">
    <property type="entry name" value="DinB/YfiT-like"/>
</dbReference>
<dbReference type="InterPro" id="IPR041629">
    <property type="entry name" value="SCP_3"/>
</dbReference>
<dbReference type="Gene3D" id="3.30.1050.40">
    <property type="match status" value="1"/>
</dbReference>
<dbReference type="EMBL" id="LAXD01000001">
    <property type="protein sequence ID" value="KWW98549.1"/>
    <property type="molecule type" value="Genomic_DNA"/>
</dbReference>
<dbReference type="GO" id="GO:0046872">
    <property type="term" value="F:metal ion binding"/>
    <property type="evidence" value="ECO:0007669"/>
    <property type="project" value="InterPro"/>
</dbReference>
<evidence type="ECO:0000313" key="3">
    <source>
        <dbReference type="EMBL" id="KWW98549.1"/>
    </source>
</evidence>
<dbReference type="NCBIfam" id="TIGR03083">
    <property type="entry name" value="maleylpyruvate isomerase family mycothiol-dependent enzyme"/>
    <property type="match status" value="1"/>
</dbReference>
<dbReference type="InterPro" id="IPR024344">
    <property type="entry name" value="MDMPI_metal-binding"/>
</dbReference>
<dbReference type="STRING" id="1469144.LI90_172"/>
<evidence type="ECO:0008006" key="5">
    <source>
        <dbReference type="Google" id="ProtNLM"/>
    </source>
</evidence>
<feature type="domain" description="Bacterial SCP orthologue" evidence="2">
    <location>
        <begin position="163"/>
        <end position="254"/>
    </location>
</feature>
<dbReference type="Pfam" id="PF17844">
    <property type="entry name" value="SCP_3"/>
    <property type="match status" value="1"/>
</dbReference>
<organism evidence="3 4">
    <name type="scientific">Carbonactinospora thermoautotrophica</name>
    <dbReference type="NCBI Taxonomy" id="1469144"/>
    <lineage>
        <taxon>Bacteria</taxon>
        <taxon>Bacillati</taxon>
        <taxon>Actinomycetota</taxon>
        <taxon>Actinomycetes</taxon>
        <taxon>Kitasatosporales</taxon>
        <taxon>Carbonactinosporaceae</taxon>
        <taxon>Carbonactinospora</taxon>
    </lineage>
</organism>
<dbReference type="Gene3D" id="1.20.120.450">
    <property type="entry name" value="dinb family like domain"/>
    <property type="match status" value="1"/>
</dbReference>
<keyword evidence="4" id="KW-1185">Reference proteome</keyword>